<accession>A0A371B6F5</accession>
<gene>
    <name evidence="5" type="ORF">DXH78_00265</name>
</gene>
<dbReference type="Pfam" id="PF01467">
    <property type="entry name" value="CTP_transf_like"/>
    <property type="match status" value="1"/>
</dbReference>
<dbReference type="PANTHER" id="PTHR46969:SF1">
    <property type="entry name" value="BIFUNCTIONAL PROTEIN HLDE"/>
    <property type="match status" value="1"/>
</dbReference>
<dbReference type="PANTHER" id="PTHR46969">
    <property type="entry name" value="BIFUNCTIONAL PROTEIN HLDE"/>
    <property type="match status" value="1"/>
</dbReference>
<evidence type="ECO:0000256" key="1">
    <source>
        <dbReference type="ARBA" id="ARBA00023268"/>
    </source>
</evidence>
<dbReference type="NCBIfam" id="TIGR00125">
    <property type="entry name" value="cyt_tran_rel"/>
    <property type="match status" value="1"/>
</dbReference>
<dbReference type="Pfam" id="PF00294">
    <property type="entry name" value="PfkB"/>
    <property type="match status" value="1"/>
</dbReference>
<dbReference type="InterPro" id="IPR011611">
    <property type="entry name" value="PfkB_dom"/>
</dbReference>
<evidence type="ECO:0000313" key="6">
    <source>
        <dbReference type="Proteomes" id="UP000263993"/>
    </source>
</evidence>
<evidence type="ECO:0000259" key="4">
    <source>
        <dbReference type="Pfam" id="PF01467"/>
    </source>
</evidence>
<dbReference type="GO" id="GO:0033785">
    <property type="term" value="F:heptose 7-phosphate kinase activity"/>
    <property type="evidence" value="ECO:0007669"/>
    <property type="project" value="TreeGrafter"/>
</dbReference>
<dbReference type="SUPFAM" id="SSF53613">
    <property type="entry name" value="Ribokinase-like"/>
    <property type="match status" value="1"/>
</dbReference>
<dbReference type="SUPFAM" id="SSF52374">
    <property type="entry name" value="Nucleotidylyl transferase"/>
    <property type="match status" value="1"/>
</dbReference>
<evidence type="ECO:0000313" key="5">
    <source>
        <dbReference type="EMBL" id="RDV03158.1"/>
    </source>
</evidence>
<protein>
    <submittedName>
        <fullName evidence="5">ADP-heptose synthase</fullName>
    </submittedName>
</protein>
<proteinExistence type="predicted"/>
<sequence>MIEGNFKRKIKDAAEVAGLIGARPANGAPRAEAVVMCHGTFDLVHPGHIRHLLYAKSKGDVLVVSLTCDAHITKANHRPYVPEDLRAMNLAALEMVDYVIIDRQPTPIANIAIVCPDYFVKGYEYQAGSLNPKTYEEKEAVESYGGEMIFTPGDIVYSSSAIIDGGPPNLSMEKLVALMEAEKITFSDLRQALDRTGGIRVHIVGDTIVDRLTQTSLIGAAGKTPTFSVRYEGERDYVGGAGIVAKHLASAGAKVTFSTVLGDDAPKDFVLADLVAAGIDTKAIIDRTRPTTVKNAVVADGYRLLKIDTLDNRGISDRVLEQLRQQLKAVDADIVIFSDFRHGIFNARTIDALIEALPAGVFRVGDSQVASRWGNILDFQNFDLITPNEKEARFALGDQDTVVRPLGTKLYEAAGCKHLILKMGDRGLIAFRPSDAPNEPRSFFTVDPFADHIVDAVGAGDALLAYATLTLKSSQNIVIASILGAMAAAVECERDGNIPVTPDDVRDKISRYESRAGFQHSAA</sequence>
<dbReference type="Gene3D" id="3.40.50.620">
    <property type="entry name" value="HUPs"/>
    <property type="match status" value="1"/>
</dbReference>
<keyword evidence="1" id="KW-0511">Multifunctional enzyme</keyword>
<evidence type="ECO:0000259" key="3">
    <source>
        <dbReference type="Pfam" id="PF00294"/>
    </source>
</evidence>
<dbReference type="GO" id="GO:0033786">
    <property type="term" value="F:heptose-1-phosphate adenylyltransferase activity"/>
    <property type="evidence" value="ECO:0007669"/>
    <property type="project" value="TreeGrafter"/>
</dbReference>
<dbReference type="RefSeq" id="WP_115515186.1">
    <property type="nucleotide sequence ID" value="NZ_QRGO01000001.1"/>
</dbReference>
<dbReference type="InterPro" id="IPR029056">
    <property type="entry name" value="Ribokinase-like"/>
</dbReference>
<comment type="caution">
    <text evidence="5">The sequence shown here is derived from an EMBL/GenBank/DDBJ whole genome shotgun (WGS) entry which is preliminary data.</text>
</comment>
<name>A0A371B6F5_9BRAD</name>
<feature type="domain" description="Cytidyltransferase-like" evidence="4">
    <location>
        <begin position="37"/>
        <end position="129"/>
    </location>
</feature>
<dbReference type="InterPro" id="IPR014729">
    <property type="entry name" value="Rossmann-like_a/b/a_fold"/>
</dbReference>
<dbReference type="GO" id="GO:0005829">
    <property type="term" value="C:cytosol"/>
    <property type="evidence" value="ECO:0007669"/>
    <property type="project" value="TreeGrafter"/>
</dbReference>
<dbReference type="Gene3D" id="3.40.1190.20">
    <property type="match status" value="1"/>
</dbReference>
<dbReference type="OrthoDB" id="9802794at2"/>
<dbReference type="Proteomes" id="UP000263993">
    <property type="component" value="Unassembled WGS sequence"/>
</dbReference>
<evidence type="ECO:0000256" key="2">
    <source>
        <dbReference type="ARBA" id="ARBA00023277"/>
    </source>
</evidence>
<dbReference type="AlphaFoldDB" id="A0A371B6F5"/>
<keyword evidence="2" id="KW-0119">Carbohydrate metabolism</keyword>
<organism evidence="5 6">
    <name type="scientific">Undibacter mobilis</name>
    <dbReference type="NCBI Taxonomy" id="2292256"/>
    <lineage>
        <taxon>Bacteria</taxon>
        <taxon>Pseudomonadati</taxon>
        <taxon>Pseudomonadota</taxon>
        <taxon>Alphaproteobacteria</taxon>
        <taxon>Hyphomicrobiales</taxon>
        <taxon>Nitrobacteraceae</taxon>
        <taxon>Undibacter</taxon>
    </lineage>
</organism>
<feature type="domain" description="Carbohydrate kinase PfkB" evidence="3">
    <location>
        <begin position="234"/>
        <end position="499"/>
    </location>
</feature>
<dbReference type="EMBL" id="QRGO01000001">
    <property type="protein sequence ID" value="RDV03158.1"/>
    <property type="molecule type" value="Genomic_DNA"/>
</dbReference>
<keyword evidence="6" id="KW-1185">Reference proteome</keyword>
<dbReference type="InterPro" id="IPR004821">
    <property type="entry name" value="Cyt_trans-like"/>
</dbReference>
<reference evidence="6" key="1">
    <citation type="submission" date="2018-08" db="EMBL/GenBank/DDBJ databases">
        <authorList>
            <person name="Kim S.-J."/>
            <person name="Jung G.-Y."/>
        </authorList>
    </citation>
    <scope>NUCLEOTIDE SEQUENCE [LARGE SCALE GENOMIC DNA]</scope>
    <source>
        <strain evidence="6">GY_H</strain>
    </source>
</reference>